<evidence type="ECO:0000256" key="1">
    <source>
        <dbReference type="SAM" id="Phobius"/>
    </source>
</evidence>
<comment type="caution">
    <text evidence="2">The sequence shown here is derived from an EMBL/GenBank/DDBJ whole genome shotgun (WGS) entry which is preliminary data.</text>
</comment>
<dbReference type="EMBL" id="JADPIE010000004">
    <property type="protein sequence ID" value="MBF8437192.1"/>
    <property type="molecule type" value="Genomic_DNA"/>
</dbReference>
<reference evidence="2" key="1">
    <citation type="submission" date="2020-11" db="EMBL/GenBank/DDBJ databases">
        <title>Halonatronomonas betainensis gen. nov., sp. nov. a novel haloalkaliphilic representative of the family Halanaerobiacae capable of betaine degradation.</title>
        <authorList>
            <person name="Boltyanskaya Y."/>
            <person name="Kevbrin V."/>
            <person name="Detkova E."/>
            <person name="Grouzdev D.S."/>
            <person name="Koziaeva V."/>
            <person name="Zhilina T."/>
        </authorList>
    </citation>
    <scope>NUCLEOTIDE SEQUENCE</scope>
    <source>
        <strain evidence="2">Z-7014</strain>
    </source>
</reference>
<evidence type="ECO:0000313" key="2">
    <source>
        <dbReference type="EMBL" id="MBF8437192.1"/>
    </source>
</evidence>
<sequence length="76" mass="8759">MLDLESLGRLIIGIGFLLIIIGLVILSDIELFSWFGNLPGDIRIERDNFNFYFPITTMVILSIILNLVLRIINYIF</sequence>
<protein>
    <submittedName>
        <fullName evidence="2">DUF2905 domain-containing protein</fullName>
    </submittedName>
</protein>
<gene>
    <name evidence="2" type="ORF">I0Q91_08890</name>
</gene>
<proteinExistence type="predicted"/>
<dbReference type="Pfam" id="PF11146">
    <property type="entry name" value="DUF2905"/>
    <property type="match status" value="1"/>
</dbReference>
<keyword evidence="1" id="KW-1133">Transmembrane helix</keyword>
<keyword evidence="3" id="KW-1185">Reference proteome</keyword>
<dbReference type="Proteomes" id="UP000621436">
    <property type="component" value="Unassembled WGS sequence"/>
</dbReference>
<accession>A0A931ARJ7</accession>
<evidence type="ECO:0000313" key="3">
    <source>
        <dbReference type="Proteomes" id="UP000621436"/>
    </source>
</evidence>
<dbReference type="AlphaFoldDB" id="A0A931ARJ7"/>
<keyword evidence="1" id="KW-0812">Transmembrane</keyword>
<name>A0A931ARJ7_9FIRM</name>
<feature type="transmembrane region" description="Helical" evidence="1">
    <location>
        <begin position="49"/>
        <end position="69"/>
    </location>
</feature>
<dbReference type="PANTHER" id="PTHR36443:SF1">
    <property type="entry name" value="BSR5223 PROTEIN"/>
    <property type="match status" value="1"/>
</dbReference>
<feature type="transmembrane region" description="Helical" evidence="1">
    <location>
        <begin position="7"/>
        <end position="29"/>
    </location>
</feature>
<dbReference type="RefSeq" id="WP_270454154.1">
    <property type="nucleotide sequence ID" value="NZ_JADPIE010000004.1"/>
</dbReference>
<keyword evidence="1" id="KW-0472">Membrane</keyword>
<dbReference type="PANTHER" id="PTHR36443">
    <property type="entry name" value="BSR5223 PROTEIN"/>
    <property type="match status" value="1"/>
</dbReference>
<dbReference type="InterPro" id="IPR021320">
    <property type="entry name" value="DUF2905"/>
</dbReference>
<organism evidence="2 3">
    <name type="scientific">Halonatronomonas betaini</name>
    <dbReference type="NCBI Taxonomy" id="2778430"/>
    <lineage>
        <taxon>Bacteria</taxon>
        <taxon>Bacillati</taxon>
        <taxon>Bacillota</taxon>
        <taxon>Clostridia</taxon>
        <taxon>Halanaerobiales</taxon>
        <taxon>Halarsenatibacteraceae</taxon>
        <taxon>Halonatronomonas</taxon>
    </lineage>
</organism>